<name>A0ABW5P323_9DEIO</name>
<protein>
    <recommendedName>
        <fullName evidence="4">Replication protein</fullName>
    </recommendedName>
</protein>
<organism evidence="2 3">
    <name type="scientific">Deinococcus taklimakanensis</name>
    <dbReference type="NCBI Taxonomy" id="536443"/>
    <lineage>
        <taxon>Bacteria</taxon>
        <taxon>Thermotogati</taxon>
        <taxon>Deinococcota</taxon>
        <taxon>Deinococci</taxon>
        <taxon>Deinococcales</taxon>
        <taxon>Deinococcaceae</taxon>
        <taxon>Deinococcus</taxon>
    </lineage>
</organism>
<evidence type="ECO:0008006" key="4">
    <source>
        <dbReference type="Google" id="ProtNLM"/>
    </source>
</evidence>
<evidence type="ECO:0000313" key="2">
    <source>
        <dbReference type="EMBL" id="MFD2609533.1"/>
    </source>
</evidence>
<accession>A0ABW5P323</accession>
<sequence>MTPARNLKLYPEKPVRQRREAGTYTMTDNAVVAYQKTHGSADTRVLTALAERHNLTRMAALTVAGIQVETALGERAVQKALKVLEAAGLCHPDGKAWRYGPAAHPNGEANGRANEKANDRAGSYRRFTVQNSLFLPLKELEGIRRKQQHQETCPELPGPAAHAPVGDVEACEPEATPVPSTEDQTPDGAAPGGANPTTPSQNQFKTAHQDGENGNAPGSEKVPPAAARSPYRAAMDAISAAGLLPVWRDWVRLNRLAQVTQEAQAPTWAAWIADGHTETLRVNALDIIQSGSFSHPWGALRKRMTIPQAGALPAVPAPRPTLSAGQRVRYPDGTEATILAVLSRGVATDHPEYPDVPLGQLKTLEVLS</sequence>
<proteinExistence type="predicted"/>
<dbReference type="Proteomes" id="UP001597475">
    <property type="component" value="Unassembled WGS sequence"/>
</dbReference>
<feature type="region of interest" description="Disordered" evidence="1">
    <location>
        <begin position="145"/>
        <end position="227"/>
    </location>
</feature>
<dbReference type="EMBL" id="JBHUMK010000037">
    <property type="protein sequence ID" value="MFD2609533.1"/>
    <property type="molecule type" value="Genomic_DNA"/>
</dbReference>
<feature type="compositionally biased region" description="Polar residues" evidence="1">
    <location>
        <begin position="195"/>
        <end position="206"/>
    </location>
</feature>
<evidence type="ECO:0000256" key="1">
    <source>
        <dbReference type="SAM" id="MobiDB-lite"/>
    </source>
</evidence>
<reference evidence="3" key="1">
    <citation type="journal article" date="2019" name="Int. J. Syst. Evol. Microbiol.">
        <title>The Global Catalogue of Microorganisms (GCM) 10K type strain sequencing project: providing services to taxonomists for standard genome sequencing and annotation.</title>
        <authorList>
            <consortium name="The Broad Institute Genomics Platform"/>
            <consortium name="The Broad Institute Genome Sequencing Center for Infectious Disease"/>
            <person name="Wu L."/>
            <person name="Ma J."/>
        </authorList>
    </citation>
    <scope>NUCLEOTIDE SEQUENCE [LARGE SCALE GENOMIC DNA]</scope>
    <source>
        <strain evidence="3">KCTC 33842</strain>
    </source>
</reference>
<gene>
    <name evidence="2" type="ORF">ACFSR9_08795</name>
</gene>
<dbReference type="RefSeq" id="WP_386844982.1">
    <property type="nucleotide sequence ID" value="NZ_JBHUMK010000037.1"/>
</dbReference>
<evidence type="ECO:0000313" key="3">
    <source>
        <dbReference type="Proteomes" id="UP001597475"/>
    </source>
</evidence>
<comment type="caution">
    <text evidence="2">The sequence shown here is derived from an EMBL/GenBank/DDBJ whole genome shotgun (WGS) entry which is preliminary data.</text>
</comment>
<keyword evidence="3" id="KW-1185">Reference proteome</keyword>